<dbReference type="Proteomes" id="UP001228403">
    <property type="component" value="Unassembled WGS sequence"/>
</dbReference>
<keyword evidence="1" id="KW-0472">Membrane</keyword>
<keyword evidence="1" id="KW-0812">Transmembrane</keyword>
<evidence type="ECO:0000313" key="2">
    <source>
        <dbReference type="EMBL" id="MDM8146816.1"/>
    </source>
</evidence>
<evidence type="ECO:0000313" key="3">
    <source>
        <dbReference type="Proteomes" id="UP001228403"/>
    </source>
</evidence>
<reference evidence="3" key="2">
    <citation type="submission" date="2023-07" db="EMBL/GenBank/DDBJ databases">
        <title>Identification and characterization of horizontal gene transfer across gut microbiota members of farm animals based on homology search.</title>
        <authorList>
            <person name="Schwarzerova J."/>
            <person name="Nykrynova M."/>
            <person name="Jureckova K."/>
            <person name="Cejkova D."/>
            <person name="Rychlik I."/>
        </authorList>
    </citation>
    <scope>NUCLEOTIDE SEQUENCE [LARGE SCALE GENOMIC DNA]</scope>
    <source>
        <strain evidence="3">ET4</strain>
    </source>
</reference>
<gene>
    <name evidence="2" type="ORF">QUW02_12955</name>
</gene>
<sequence>MGEIKLPEDLLTEEEKKELQQAVLQGGQIEKPRRSGCMIILIIPLIISITMVCLINFK</sequence>
<evidence type="ECO:0000256" key="1">
    <source>
        <dbReference type="SAM" id="Phobius"/>
    </source>
</evidence>
<accession>A0ABT7U8H4</accession>
<keyword evidence="1" id="KW-1133">Transmembrane helix</keyword>
<protein>
    <submittedName>
        <fullName evidence="2">Uncharacterized protein</fullName>
    </submittedName>
</protein>
<feature type="transmembrane region" description="Helical" evidence="1">
    <location>
        <begin position="37"/>
        <end position="57"/>
    </location>
</feature>
<name>A0ABT7U8H4_9BACE</name>
<reference evidence="2 3" key="1">
    <citation type="submission" date="2023-06" db="EMBL/GenBank/DDBJ databases">
        <authorList>
            <person name="Zeman M."/>
            <person name="Kubasova T."/>
            <person name="Jahodarova E."/>
            <person name="Nykrynova M."/>
            <person name="Rychlik I."/>
        </authorList>
    </citation>
    <scope>NUCLEOTIDE SEQUENCE [LARGE SCALE GENOMIC DNA]</scope>
    <source>
        <strain evidence="2 3">ET4</strain>
    </source>
</reference>
<proteinExistence type="predicted"/>
<comment type="caution">
    <text evidence="2">The sequence shown here is derived from an EMBL/GenBank/DDBJ whole genome shotgun (WGS) entry which is preliminary data.</text>
</comment>
<keyword evidence="3" id="KW-1185">Reference proteome</keyword>
<organism evidence="2 3">
    <name type="scientific">Bacteroides eggerthii</name>
    <dbReference type="NCBI Taxonomy" id="28111"/>
    <lineage>
        <taxon>Bacteria</taxon>
        <taxon>Pseudomonadati</taxon>
        <taxon>Bacteroidota</taxon>
        <taxon>Bacteroidia</taxon>
        <taxon>Bacteroidales</taxon>
        <taxon>Bacteroidaceae</taxon>
        <taxon>Bacteroides</taxon>
    </lineage>
</organism>
<dbReference type="EMBL" id="JAUDCF010000053">
    <property type="protein sequence ID" value="MDM8146816.1"/>
    <property type="molecule type" value="Genomic_DNA"/>
</dbReference>